<proteinExistence type="predicted"/>
<dbReference type="AlphaFoldDB" id="A0A0A9E5N2"/>
<dbReference type="EMBL" id="GBRH01204720">
    <property type="protein sequence ID" value="JAD93175.1"/>
    <property type="molecule type" value="Transcribed_RNA"/>
</dbReference>
<name>A0A0A9E5N2_ARUDO</name>
<sequence>MLKRMSAIEGEDQKRKKNLKIFQNQSTKVQKVLSRLRIQTW</sequence>
<reference evidence="1" key="2">
    <citation type="journal article" date="2015" name="Data Brief">
        <title>Shoot transcriptome of the giant reed, Arundo donax.</title>
        <authorList>
            <person name="Barrero R.A."/>
            <person name="Guerrero F.D."/>
            <person name="Moolhuijzen P."/>
            <person name="Goolsby J.A."/>
            <person name="Tidwell J."/>
            <person name="Bellgard S.E."/>
            <person name="Bellgard M.I."/>
        </authorList>
    </citation>
    <scope>NUCLEOTIDE SEQUENCE</scope>
    <source>
        <tissue evidence="1">Shoot tissue taken approximately 20 cm above the soil surface</tissue>
    </source>
</reference>
<organism evidence="1">
    <name type="scientific">Arundo donax</name>
    <name type="common">Giant reed</name>
    <name type="synonym">Donax arundinaceus</name>
    <dbReference type="NCBI Taxonomy" id="35708"/>
    <lineage>
        <taxon>Eukaryota</taxon>
        <taxon>Viridiplantae</taxon>
        <taxon>Streptophyta</taxon>
        <taxon>Embryophyta</taxon>
        <taxon>Tracheophyta</taxon>
        <taxon>Spermatophyta</taxon>
        <taxon>Magnoliopsida</taxon>
        <taxon>Liliopsida</taxon>
        <taxon>Poales</taxon>
        <taxon>Poaceae</taxon>
        <taxon>PACMAD clade</taxon>
        <taxon>Arundinoideae</taxon>
        <taxon>Arundineae</taxon>
        <taxon>Arundo</taxon>
    </lineage>
</organism>
<evidence type="ECO:0000313" key="1">
    <source>
        <dbReference type="EMBL" id="JAD93175.1"/>
    </source>
</evidence>
<protein>
    <submittedName>
        <fullName evidence="1">Uncharacterized protein</fullName>
    </submittedName>
</protein>
<accession>A0A0A9E5N2</accession>
<reference evidence="1" key="1">
    <citation type="submission" date="2014-09" db="EMBL/GenBank/DDBJ databases">
        <authorList>
            <person name="Magalhaes I.L.F."/>
            <person name="Oliveira U."/>
            <person name="Santos F.R."/>
            <person name="Vidigal T.H.D.A."/>
            <person name="Brescovit A.D."/>
            <person name="Santos A.J."/>
        </authorList>
    </citation>
    <scope>NUCLEOTIDE SEQUENCE</scope>
    <source>
        <tissue evidence="1">Shoot tissue taken approximately 20 cm above the soil surface</tissue>
    </source>
</reference>